<evidence type="ECO:0000259" key="14">
    <source>
        <dbReference type="PROSITE" id="PS50878"/>
    </source>
</evidence>
<feature type="region of interest" description="Disordered" evidence="12">
    <location>
        <begin position="473"/>
        <end position="516"/>
    </location>
</feature>
<feature type="compositionally biased region" description="Basic and acidic residues" evidence="12">
    <location>
        <begin position="66"/>
        <end position="76"/>
    </location>
</feature>
<feature type="compositionally biased region" description="Basic and acidic residues" evidence="12">
    <location>
        <begin position="122"/>
        <end position="134"/>
    </location>
</feature>
<dbReference type="CDD" id="cd01647">
    <property type="entry name" value="RT_LTR"/>
    <property type="match status" value="1"/>
</dbReference>
<dbReference type="InterPro" id="IPR001584">
    <property type="entry name" value="Integrase_cat-core"/>
</dbReference>
<dbReference type="GO" id="GO:0004519">
    <property type="term" value="F:endonuclease activity"/>
    <property type="evidence" value="ECO:0007669"/>
    <property type="project" value="UniProtKB-KW"/>
</dbReference>
<dbReference type="Pfam" id="PF00098">
    <property type="entry name" value="zf-CCHC"/>
    <property type="match status" value="1"/>
</dbReference>
<keyword evidence="1" id="KW-0645">Protease</keyword>
<evidence type="ECO:0000256" key="9">
    <source>
        <dbReference type="ARBA" id="ARBA00023125"/>
    </source>
</evidence>
<dbReference type="SUPFAM" id="SSF53098">
    <property type="entry name" value="Ribonuclease H-like"/>
    <property type="match status" value="1"/>
</dbReference>
<dbReference type="InterPro" id="IPR005162">
    <property type="entry name" value="Retrotrans_gag_dom"/>
</dbReference>
<dbReference type="PROSITE" id="PS50158">
    <property type="entry name" value="ZF_CCHC"/>
    <property type="match status" value="1"/>
</dbReference>
<feature type="compositionally biased region" description="Polar residues" evidence="12">
    <location>
        <begin position="478"/>
        <end position="516"/>
    </location>
</feature>
<dbReference type="Pfam" id="PF00078">
    <property type="entry name" value="RVT_1"/>
    <property type="match status" value="1"/>
</dbReference>
<feature type="domain" description="Reverse transcriptase" evidence="14">
    <location>
        <begin position="844"/>
        <end position="1023"/>
    </location>
</feature>
<dbReference type="GO" id="GO:0008270">
    <property type="term" value="F:zinc ion binding"/>
    <property type="evidence" value="ECO:0007669"/>
    <property type="project" value="UniProtKB-KW"/>
</dbReference>
<dbReference type="Pfam" id="PF24626">
    <property type="entry name" value="SH3_Tf2-1"/>
    <property type="match status" value="1"/>
</dbReference>
<dbReference type="SUPFAM" id="SSF57756">
    <property type="entry name" value="Retrovirus zinc finger-like domains"/>
    <property type="match status" value="1"/>
</dbReference>
<feature type="region of interest" description="Disordered" evidence="12">
    <location>
        <begin position="47"/>
        <end position="135"/>
    </location>
</feature>
<dbReference type="Pfam" id="PF03732">
    <property type="entry name" value="Retrotrans_gag"/>
    <property type="match status" value="1"/>
</dbReference>
<evidence type="ECO:0000313" key="16">
    <source>
        <dbReference type="EMBL" id="SPC99087.1"/>
    </source>
</evidence>
<dbReference type="GO" id="GO:0003677">
    <property type="term" value="F:DNA binding"/>
    <property type="evidence" value="ECO:0007669"/>
    <property type="project" value="UniProtKB-KW"/>
</dbReference>
<dbReference type="PANTHER" id="PTHR35046:SF26">
    <property type="entry name" value="RNA-DIRECTED DNA POLYMERASE"/>
    <property type="match status" value="1"/>
</dbReference>
<dbReference type="InterPro" id="IPR043502">
    <property type="entry name" value="DNA/RNA_pol_sf"/>
</dbReference>
<dbReference type="FunFam" id="3.10.10.10:FF:000007">
    <property type="entry name" value="Retrovirus-related Pol polyprotein from transposon 17.6-like Protein"/>
    <property type="match status" value="1"/>
</dbReference>
<feature type="domain" description="Integrase catalytic" evidence="15">
    <location>
        <begin position="1359"/>
        <end position="1519"/>
    </location>
</feature>
<feature type="compositionally biased region" description="Basic and acidic residues" evidence="12">
    <location>
        <begin position="212"/>
        <end position="228"/>
    </location>
</feature>
<dbReference type="Gene3D" id="3.10.10.10">
    <property type="entry name" value="HIV Type 1 Reverse Transcriptase, subunit A, domain 1"/>
    <property type="match status" value="1"/>
</dbReference>
<keyword evidence="5" id="KW-0064">Aspartyl protease</keyword>
<evidence type="ECO:0000259" key="13">
    <source>
        <dbReference type="PROSITE" id="PS50158"/>
    </source>
</evidence>
<dbReference type="FunFam" id="3.30.70.270:FF:000020">
    <property type="entry name" value="Transposon Tf2-6 polyprotein-like Protein"/>
    <property type="match status" value="1"/>
</dbReference>
<evidence type="ECO:0000256" key="12">
    <source>
        <dbReference type="SAM" id="MobiDB-lite"/>
    </source>
</evidence>
<keyword evidence="10" id="KW-0479">Metal-binding</keyword>
<keyword evidence="9" id="KW-0238">DNA-binding</keyword>
<dbReference type="EMBL" id="OIVN01001934">
    <property type="protein sequence ID" value="SPC99087.1"/>
    <property type="molecule type" value="Genomic_DNA"/>
</dbReference>
<evidence type="ECO:0000256" key="11">
    <source>
        <dbReference type="SAM" id="Coils"/>
    </source>
</evidence>
<dbReference type="Gene3D" id="3.30.70.270">
    <property type="match status" value="2"/>
</dbReference>
<dbReference type="FunFam" id="3.30.420.10:FF:000032">
    <property type="entry name" value="Retrovirus-related Pol polyprotein from transposon 297-like Protein"/>
    <property type="match status" value="1"/>
</dbReference>
<evidence type="ECO:0000256" key="2">
    <source>
        <dbReference type="ARBA" id="ARBA00022679"/>
    </source>
</evidence>
<protein>
    <recommendedName>
        <fullName evidence="17">Reverse transcriptase</fullName>
    </recommendedName>
</protein>
<accession>A0A2N9G8V7</accession>
<dbReference type="InterPro" id="IPR000477">
    <property type="entry name" value="RT_dom"/>
</dbReference>
<reference evidence="16" key="1">
    <citation type="submission" date="2018-02" db="EMBL/GenBank/DDBJ databases">
        <authorList>
            <person name="Cohen D.B."/>
            <person name="Kent A.D."/>
        </authorList>
    </citation>
    <scope>NUCLEOTIDE SEQUENCE</scope>
</reference>
<dbReference type="InterPro" id="IPR036875">
    <property type="entry name" value="Znf_CCHC_sf"/>
</dbReference>
<keyword evidence="3" id="KW-0548">Nucleotidyltransferase</keyword>
<dbReference type="CDD" id="cd00303">
    <property type="entry name" value="retropepsin_like"/>
    <property type="match status" value="1"/>
</dbReference>
<dbReference type="InterPro" id="IPR043128">
    <property type="entry name" value="Rev_trsase/Diguanyl_cyclase"/>
</dbReference>
<name>A0A2N9G8V7_FAGSY</name>
<dbReference type="PROSITE" id="PS50994">
    <property type="entry name" value="INTEGRASE"/>
    <property type="match status" value="1"/>
</dbReference>
<dbReference type="PANTHER" id="PTHR35046">
    <property type="entry name" value="ZINC KNUCKLE (CCHC-TYPE) FAMILY PROTEIN"/>
    <property type="match status" value="1"/>
</dbReference>
<evidence type="ECO:0000256" key="8">
    <source>
        <dbReference type="ARBA" id="ARBA00022918"/>
    </source>
</evidence>
<evidence type="ECO:0000256" key="5">
    <source>
        <dbReference type="ARBA" id="ARBA00022750"/>
    </source>
</evidence>
<dbReference type="SMART" id="SM00343">
    <property type="entry name" value="ZnF_C2HC"/>
    <property type="match status" value="1"/>
</dbReference>
<dbReference type="GO" id="GO:0004190">
    <property type="term" value="F:aspartic-type endopeptidase activity"/>
    <property type="evidence" value="ECO:0007669"/>
    <property type="project" value="UniProtKB-KW"/>
</dbReference>
<evidence type="ECO:0000256" key="3">
    <source>
        <dbReference type="ARBA" id="ARBA00022695"/>
    </source>
</evidence>
<keyword evidence="2" id="KW-0808">Transferase</keyword>
<feature type="compositionally biased region" description="Basic and acidic residues" evidence="12">
    <location>
        <begin position="162"/>
        <end position="186"/>
    </location>
</feature>
<organism evidence="16">
    <name type="scientific">Fagus sylvatica</name>
    <name type="common">Beechnut</name>
    <dbReference type="NCBI Taxonomy" id="28930"/>
    <lineage>
        <taxon>Eukaryota</taxon>
        <taxon>Viridiplantae</taxon>
        <taxon>Streptophyta</taxon>
        <taxon>Embryophyta</taxon>
        <taxon>Tracheophyta</taxon>
        <taxon>Spermatophyta</taxon>
        <taxon>Magnoliopsida</taxon>
        <taxon>eudicotyledons</taxon>
        <taxon>Gunneridae</taxon>
        <taxon>Pentapetalae</taxon>
        <taxon>rosids</taxon>
        <taxon>fabids</taxon>
        <taxon>Fagales</taxon>
        <taxon>Fagaceae</taxon>
        <taxon>Fagus</taxon>
    </lineage>
</organism>
<keyword evidence="11" id="KW-0175">Coiled coil</keyword>
<proteinExistence type="predicted"/>
<dbReference type="Pfam" id="PF17919">
    <property type="entry name" value="RT_RNaseH_2"/>
    <property type="match status" value="1"/>
</dbReference>
<dbReference type="InterPro" id="IPR056924">
    <property type="entry name" value="SH3_Tf2-1"/>
</dbReference>
<keyword evidence="4" id="KW-0540">Nuclease</keyword>
<dbReference type="FunFam" id="1.10.340.70:FF:000001">
    <property type="entry name" value="Retrovirus-related Pol polyprotein from transposon gypsy-like Protein"/>
    <property type="match status" value="1"/>
</dbReference>
<keyword evidence="7" id="KW-0378">Hydrolase</keyword>
<keyword evidence="10" id="KW-0863">Zinc-finger</keyword>
<dbReference type="InterPro" id="IPR036397">
    <property type="entry name" value="RNaseH_sf"/>
</dbReference>
<feature type="region of interest" description="Disordered" evidence="12">
    <location>
        <begin position="147"/>
        <end position="200"/>
    </location>
</feature>
<feature type="domain" description="CCHC-type" evidence="13">
    <location>
        <begin position="525"/>
        <end position="539"/>
    </location>
</feature>
<dbReference type="InterPro" id="IPR012337">
    <property type="entry name" value="RNaseH-like_sf"/>
</dbReference>
<feature type="region of interest" description="Disordered" evidence="12">
    <location>
        <begin position="212"/>
        <end position="232"/>
    </location>
</feature>
<dbReference type="Gene3D" id="2.40.70.10">
    <property type="entry name" value="Acid Proteases"/>
    <property type="match status" value="1"/>
</dbReference>
<dbReference type="InterPro" id="IPR041577">
    <property type="entry name" value="RT_RNaseH_2"/>
</dbReference>
<evidence type="ECO:0000259" key="15">
    <source>
        <dbReference type="PROSITE" id="PS50994"/>
    </source>
</evidence>
<evidence type="ECO:0000256" key="6">
    <source>
        <dbReference type="ARBA" id="ARBA00022759"/>
    </source>
</evidence>
<evidence type="ECO:0000256" key="10">
    <source>
        <dbReference type="PROSITE-ProRule" id="PRU00047"/>
    </source>
</evidence>
<dbReference type="PROSITE" id="PS50878">
    <property type="entry name" value="RT_POL"/>
    <property type="match status" value="1"/>
</dbReference>
<feature type="region of interest" description="Disordered" evidence="12">
    <location>
        <begin position="1"/>
        <end position="30"/>
    </location>
</feature>
<keyword evidence="10" id="KW-0862">Zinc</keyword>
<dbReference type="CDD" id="cd09274">
    <property type="entry name" value="RNase_HI_RT_Ty3"/>
    <property type="match status" value="1"/>
</dbReference>
<gene>
    <name evidence="16" type="ORF">FSB_LOCUS26969</name>
</gene>
<dbReference type="GO" id="GO:0003964">
    <property type="term" value="F:RNA-directed DNA polymerase activity"/>
    <property type="evidence" value="ECO:0007669"/>
    <property type="project" value="UniProtKB-KW"/>
</dbReference>
<dbReference type="InterPro" id="IPR041588">
    <property type="entry name" value="Integrase_H2C2"/>
</dbReference>
<keyword evidence="6" id="KW-0255">Endonuclease</keyword>
<evidence type="ECO:0008006" key="17">
    <source>
        <dbReference type="Google" id="ProtNLM"/>
    </source>
</evidence>
<feature type="coiled-coil region" evidence="11">
    <location>
        <begin position="1543"/>
        <end position="1574"/>
    </location>
</feature>
<sequence length="1649" mass="188784">MAPMRGNKNKNKVLEEIETVPEEPQTSKDAEIEALRKEVETLTEALRSQQWRDREEESDFENPFAKQDHRFQEWGRHHARTTTGGSRRGREPTDLRFTMPGAHKHPNPHDFHSEPTEEDTGFEDHRGLTHEPARAPRMAQIRTNPVLDPFRIGPNPSPGQYAEKHRSFGLDRLDRAPFARDRDRRNQNHPFPHEPSGYDRNLHRQQAFDRDLHHPHGVDHGFDREPRQGHGFNREPPPFQEFGFNPHRDTHPPLGFGRAPQQHHQGFDRPPPLNRMGHGHGVDWPPAPFREQPTTDSRWESNFRLEFPEFHGGVNPEEFVDWLSTVERVFEYYEVPEQKKTKLVGVKLRGRASAWWEQVQVHRLRRGKPKVQEWAKMKKKLSAQFLPHNYAQQLYQSLHTLRQTGLVEEYGDRFYQLIARIDLMETEEQTVARFISGLKLNIQDQLVFHTCWTLSQAYNRALMVEKQLARRSMAPSYGSRTNSQAPTTSTQTKPWSQDQTSKPSTQGSPNVYKSAPRNSNVSGFKCFKCGEVGHKANECNKPLLSRGRALMLEDVVEVEDVVESDDEELVGGDNEEEEGVVLVMKKTLLTPRKEEEDDWLRDNIFHSTCSILGKVCQLVIDGGSCENVVSQEAVNKLGLKTEEHPHPYKLSWLKKGGEIKVTRRCMVPFSIRKKYEDVVSCDVVPMDVCHLLLGRPWQYDRDTCHNGRSNTYSLKLKGKKITLLPMKHQVIPKPQKLETLLSTKTFICDSLELGCAYMLVAELCVAHGENGVGESVGVVPRAIKELLEEFADCTPIELPLGLPPMRDIQHVVDLIPGASLPNRAAYRMAPKEKEELHRQVQELLDKGYIRHSISPCAVPALLTPKKDGSWRMCIDSRAINKITIKYRFPIPRLDDMLDNLAGSKIFSKVDLRSGYHQIRMRPGDEWKTAFKTHNGLFEWLVMPFGLTNAPSTFMRVMNQFLQPLIGVCVVVYFDDILIYSKTLEDHVMHLRRVFELLREKKLYANLKKCSFCVNSVTFLGYIVSDEGISMDEEKIRAIMEWPIPKTVGEVRSFHGLATFYRRFVKGFSAIAAPLTDCLKKDNFEWGESTELAFNTLKTALTTAPILSLPDFEKLFEIDCDASGVGIGGVLSQEGKPIAYFSEKLNGPKLNYSTYDLEFYAIVQTIKHWAYYLAYREFLLNTDHEALKHLNSQQTLNKRHGKWVSYLQQFNFSIRHKSGSLNKVADGLSRRQSLLVMMRTNVSGFEEFKESYKEDGKQWLVVQALQQGNRVGFPNYWLEDGYLFKEGKLCVPNCSLRQQLVLEHHIQGHFGIDKTLGLLQRNYHWHGMKKDVGKLVNSCGVCQRSKGGSSNAGLYLPLPVPSKPWEHVSMDFVMGLPPTLRRSDSIMVVVDRFSKMAHFVACKKVHDASSIAGLYFKDIYKLHGLPSSIVSDRDSKFLAHFWRTLWKKLGTNLNYSTSFHPQTDGQTEVVNRSLGSLLRCLIKENPREWEAILPLAEFAFNASINRTTQSSPFEVVYGLQPAGVADLISLPLPTKSNLKALDMVQHMQQVHKAVQQKIQDANAKYKARVDQSRRQLLFEEGDLVWVYLPKERQPGGPYSKLQDRKIGPCKILQRLNDNAYKVELPSHLQTSNSFNVRHLVPYVHGGIPTT</sequence>
<dbReference type="GO" id="GO:0015074">
    <property type="term" value="P:DNA integration"/>
    <property type="evidence" value="ECO:0007669"/>
    <property type="project" value="InterPro"/>
</dbReference>
<dbReference type="SUPFAM" id="SSF56672">
    <property type="entry name" value="DNA/RNA polymerases"/>
    <property type="match status" value="1"/>
</dbReference>
<keyword evidence="8" id="KW-0695">RNA-directed DNA polymerase</keyword>
<dbReference type="InterPro" id="IPR001878">
    <property type="entry name" value="Znf_CCHC"/>
</dbReference>
<dbReference type="GO" id="GO:0006508">
    <property type="term" value="P:proteolysis"/>
    <property type="evidence" value="ECO:0007669"/>
    <property type="project" value="UniProtKB-KW"/>
</dbReference>
<dbReference type="Gene3D" id="1.10.340.70">
    <property type="match status" value="1"/>
</dbReference>
<dbReference type="Gene3D" id="3.30.420.10">
    <property type="entry name" value="Ribonuclease H-like superfamily/Ribonuclease H"/>
    <property type="match status" value="1"/>
</dbReference>
<evidence type="ECO:0000256" key="7">
    <source>
        <dbReference type="ARBA" id="ARBA00022801"/>
    </source>
</evidence>
<dbReference type="InterPro" id="IPR021109">
    <property type="entry name" value="Peptidase_aspartic_dom_sf"/>
</dbReference>
<dbReference type="Pfam" id="PF17921">
    <property type="entry name" value="Integrase_H2C2"/>
    <property type="match status" value="1"/>
</dbReference>
<evidence type="ECO:0000256" key="1">
    <source>
        <dbReference type="ARBA" id="ARBA00022670"/>
    </source>
</evidence>
<evidence type="ECO:0000256" key="4">
    <source>
        <dbReference type="ARBA" id="ARBA00022722"/>
    </source>
</evidence>